<sequence length="418" mass="45453">MSSRLGTGDALVVLGCLCFLTTAVAGAALSPTAPAGATASDEARTTLVGVQGVGSYHDGGSVRLLDGGEEQWRTSTDGVYFDVTRLDNGSVLAGFMADGYQNCGPYSSPCFRTGFRIIDPDPSPEVTYEWSFPVRNRVASEVHDVEPLPDGGFVVADMEHERIVVVEDGEVTWQWNASTRYDPPADPTTTDWLHINDVDRIGDGRFLVSVRNANQLLVLQRGEGVVEVINADHDDASDDDGLVGDPNVLYHQHNPQWLGDGAVLVADSENHRVVELHRTDDGSWEPVWVLRGAAGQRFDWPRDADRLPNGNTLITDTRNARLVEINASGTVVWEHQFDYRTLPYEADRLPTGEPVGAPTYGDAGTMTAAGSQIPVLTPLLRLLSAAVRLPLWVGEIHLFLTLVSIAFVGSGLVVRWRE</sequence>
<dbReference type="OrthoDB" id="306371at2157"/>
<dbReference type="PANTHER" id="PTHR35340:SF5">
    <property type="entry name" value="ASST-DOMAIN-CONTAINING PROTEIN"/>
    <property type="match status" value="1"/>
</dbReference>
<keyword evidence="1" id="KW-0472">Membrane</keyword>
<dbReference type="PANTHER" id="PTHR35340">
    <property type="entry name" value="PQQ ENZYME REPEAT PROTEIN-RELATED"/>
    <property type="match status" value="1"/>
</dbReference>
<keyword evidence="3" id="KW-1185">Reference proteome</keyword>
<proteinExistence type="predicted"/>
<evidence type="ECO:0000256" key="1">
    <source>
        <dbReference type="SAM" id="Phobius"/>
    </source>
</evidence>
<accession>A0A1H3X544</accession>
<reference evidence="2 3" key="1">
    <citation type="submission" date="2016-10" db="EMBL/GenBank/DDBJ databases">
        <authorList>
            <person name="de Groot N.N."/>
        </authorList>
    </citation>
    <scope>NUCLEOTIDE SEQUENCE [LARGE SCALE GENOMIC DNA]</scope>
    <source>
        <strain evidence="2 3">CGMCC 1.8712</strain>
    </source>
</reference>
<organism evidence="2 3">
    <name type="scientific">Haloplanus vescus</name>
    <dbReference type="NCBI Taxonomy" id="555874"/>
    <lineage>
        <taxon>Archaea</taxon>
        <taxon>Methanobacteriati</taxon>
        <taxon>Methanobacteriota</taxon>
        <taxon>Stenosarchaea group</taxon>
        <taxon>Halobacteria</taxon>
        <taxon>Halobacteriales</taxon>
        <taxon>Haloferacaceae</taxon>
        <taxon>Haloplanus</taxon>
    </lineage>
</organism>
<dbReference type="InterPro" id="IPR011042">
    <property type="entry name" value="6-blade_b-propeller_TolB-like"/>
</dbReference>
<dbReference type="EMBL" id="FNQT01000001">
    <property type="protein sequence ID" value="SDZ94370.1"/>
    <property type="molecule type" value="Genomic_DNA"/>
</dbReference>
<dbReference type="InterPro" id="IPR053143">
    <property type="entry name" value="Arylsulfate_ST"/>
</dbReference>
<dbReference type="GO" id="GO:0016740">
    <property type="term" value="F:transferase activity"/>
    <property type="evidence" value="ECO:0007669"/>
    <property type="project" value="UniProtKB-KW"/>
</dbReference>
<dbReference type="Gene3D" id="2.120.10.30">
    <property type="entry name" value="TolB, C-terminal domain"/>
    <property type="match status" value="1"/>
</dbReference>
<keyword evidence="1" id="KW-1133">Transmembrane helix</keyword>
<name>A0A1H3X544_9EURY</name>
<dbReference type="SUPFAM" id="SSF63829">
    <property type="entry name" value="Calcium-dependent phosphotriesterase"/>
    <property type="match status" value="1"/>
</dbReference>
<dbReference type="RefSeq" id="WP_092633149.1">
    <property type="nucleotide sequence ID" value="NZ_FNQT01000001.1"/>
</dbReference>
<dbReference type="AlphaFoldDB" id="A0A1H3X544"/>
<feature type="transmembrane region" description="Helical" evidence="1">
    <location>
        <begin position="391"/>
        <end position="414"/>
    </location>
</feature>
<dbReference type="STRING" id="555874.SAMN04488065_1352"/>
<dbReference type="Pfam" id="PF14269">
    <property type="entry name" value="Arylsulfotran_2"/>
    <property type="match status" value="1"/>
</dbReference>
<protein>
    <submittedName>
        <fullName evidence="2">Arylsulfotransferase (ASST)</fullName>
    </submittedName>
</protein>
<evidence type="ECO:0000313" key="3">
    <source>
        <dbReference type="Proteomes" id="UP000236755"/>
    </source>
</evidence>
<keyword evidence="2" id="KW-0808">Transferase</keyword>
<gene>
    <name evidence="2" type="ORF">SAMN04488065_1352</name>
</gene>
<dbReference type="Proteomes" id="UP000236755">
    <property type="component" value="Unassembled WGS sequence"/>
</dbReference>
<dbReference type="InterPro" id="IPR039535">
    <property type="entry name" value="ASST-like"/>
</dbReference>
<evidence type="ECO:0000313" key="2">
    <source>
        <dbReference type="EMBL" id="SDZ94370.1"/>
    </source>
</evidence>
<keyword evidence="1" id="KW-0812">Transmembrane</keyword>